<dbReference type="Proteomes" id="UP000190476">
    <property type="component" value="Chromosome I"/>
</dbReference>
<dbReference type="AlphaFoldDB" id="S6FB39"/>
<dbReference type="EMBL" id="LT799839">
    <property type="protein sequence ID" value="SLK20548.1"/>
    <property type="molecule type" value="Genomic_DNA"/>
</dbReference>
<gene>
    <name evidence="1" type="ORF">CCH01_19070</name>
</gene>
<reference evidence="2" key="1">
    <citation type="submission" date="2017-03" db="EMBL/GenBank/DDBJ databases">
        <authorList>
            <person name="Falquet L."/>
            <person name="Falquet L."/>
        </authorList>
    </citation>
    <scope>NUCLEOTIDE SEQUENCE [LARGE SCALE GENOMIC DNA]</scope>
</reference>
<evidence type="ECO:0000313" key="1">
    <source>
        <dbReference type="EMBL" id="SLK20548.1"/>
    </source>
</evidence>
<dbReference type="RefSeq" id="WP_021876216.1">
    <property type="nucleotide sequence ID" value="NZ_CBML010000006.1"/>
</dbReference>
<evidence type="ECO:0000313" key="2">
    <source>
        <dbReference type="Proteomes" id="UP000190476"/>
    </source>
</evidence>
<dbReference type="STRING" id="1351755.CCH01_19070"/>
<accession>S6FB39</accession>
<dbReference type="OrthoDB" id="3784230at2"/>
<proteinExistence type="predicted"/>
<keyword evidence="2" id="KW-1185">Reference proteome</keyword>
<protein>
    <submittedName>
        <fullName evidence="1">Uncharacterized protein</fullName>
    </submittedName>
</protein>
<name>S6FB39_9CLOT</name>
<organism evidence="1 2">
    <name type="scientific">Clostridium chauvoei JF4335</name>
    <dbReference type="NCBI Taxonomy" id="1351755"/>
    <lineage>
        <taxon>Bacteria</taxon>
        <taxon>Bacillati</taxon>
        <taxon>Bacillota</taxon>
        <taxon>Clostridia</taxon>
        <taxon>Eubacteriales</taxon>
        <taxon>Clostridiaceae</taxon>
        <taxon>Clostridium</taxon>
    </lineage>
</organism>
<dbReference type="GeneID" id="99802908"/>
<sequence length="158" mass="18265">MFYCINSNNHIVNIEDYCIESKLNGIYPAVFCPFCGKKLIVKAINSNEKTNFSHKPKQSCSYKSYSEFFKSSGTPKTSADIENLKVSIILNSYKIFLKLKSEYLPTLDANLFIKILKKVSNPKILQLRSLTCNYIPYIWLNELGKFDNKVYLYTNSKK</sequence>